<protein>
    <recommendedName>
        <fullName evidence="4">SH3 domain-containing protein</fullName>
    </recommendedName>
</protein>
<proteinExistence type="predicted"/>
<name>A0AAD5XIJ9_9FUNG</name>
<dbReference type="PROSITE" id="PS50002">
    <property type="entry name" value="SH3"/>
    <property type="match status" value="1"/>
</dbReference>
<evidence type="ECO:0000256" key="1">
    <source>
        <dbReference type="ARBA" id="ARBA00022443"/>
    </source>
</evidence>
<sequence length="409" mass="44543">MGKELPHQCIKAAEILEGFGLPENPESLIPQHVIARARGIAVLRVIRAGFNFSGQIGSGLVLARMPDDTWSPPSVIKIAGLGVAEITDVVMILNDDTAVAAFMKNQFKLSGNLMAVAGPSGHTANISVGSVYAPIFTYSKTKGLIAGASFDGSVIIEGAAENANFYGTKVTANDVLNGNVPRPLVADTLYSILHRTISFESSLTDHAAARRQIPQQYQKPQYNEHKSGMLMDDAQLSRQITESMQQQAPPSYGEISKSNNNNNNNLSPQNTIRSKISASLNASPNRNGSSSMPTNPNEKSQTQKISNVTREKLANSLSSSSEVMEPPARINKQSTITTRPLPDLPAMAVDPDETMYCRALYDYTSAQFGDLQFRKGDLIRVLKRNPDGWWYGAFEKREGMFPSTYVSQD</sequence>
<dbReference type="PRINTS" id="PR00452">
    <property type="entry name" value="SH3DOMAIN"/>
</dbReference>
<evidence type="ECO:0000256" key="2">
    <source>
        <dbReference type="PROSITE-ProRule" id="PRU00192"/>
    </source>
</evidence>
<dbReference type="Pfam" id="PF00018">
    <property type="entry name" value="SH3_1"/>
    <property type="match status" value="1"/>
</dbReference>
<feature type="domain" description="SH3" evidence="4">
    <location>
        <begin position="352"/>
        <end position="409"/>
    </location>
</feature>
<evidence type="ECO:0000259" key="4">
    <source>
        <dbReference type="PROSITE" id="PS50002"/>
    </source>
</evidence>
<feature type="compositionally biased region" description="Polar residues" evidence="3">
    <location>
        <begin position="240"/>
        <end position="249"/>
    </location>
</feature>
<dbReference type="InterPro" id="IPR036028">
    <property type="entry name" value="SH3-like_dom_sf"/>
</dbReference>
<dbReference type="CDD" id="cd00174">
    <property type="entry name" value="SH3"/>
    <property type="match status" value="1"/>
</dbReference>
<gene>
    <name evidence="5" type="ORF">HK100_000487</name>
</gene>
<evidence type="ECO:0000313" key="6">
    <source>
        <dbReference type="Proteomes" id="UP001211907"/>
    </source>
</evidence>
<organism evidence="5 6">
    <name type="scientific">Physocladia obscura</name>
    <dbReference type="NCBI Taxonomy" id="109957"/>
    <lineage>
        <taxon>Eukaryota</taxon>
        <taxon>Fungi</taxon>
        <taxon>Fungi incertae sedis</taxon>
        <taxon>Chytridiomycota</taxon>
        <taxon>Chytridiomycota incertae sedis</taxon>
        <taxon>Chytridiomycetes</taxon>
        <taxon>Chytridiales</taxon>
        <taxon>Chytriomycetaceae</taxon>
        <taxon>Physocladia</taxon>
    </lineage>
</organism>
<dbReference type="Pfam" id="PF04366">
    <property type="entry name" value="Ysc84"/>
    <property type="match status" value="1"/>
</dbReference>
<dbReference type="GO" id="GO:0035091">
    <property type="term" value="F:phosphatidylinositol binding"/>
    <property type="evidence" value="ECO:0007669"/>
    <property type="project" value="TreeGrafter"/>
</dbReference>
<dbReference type="SUPFAM" id="SSF50044">
    <property type="entry name" value="SH3-domain"/>
    <property type="match status" value="1"/>
</dbReference>
<dbReference type="InterPro" id="IPR001452">
    <property type="entry name" value="SH3_domain"/>
</dbReference>
<dbReference type="InterPro" id="IPR007461">
    <property type="entry name" value="Ysc84_actin-binding"/>
</dbReference>
<keyword evidence="1 2" id="KW-0728">SH3 domain</keyword>
<feature type="region of interest" description="Disordered" evidence="3">
    <location>
        <begin position="240"/>
        <end position="306"/>
    </location>
</feature>
<dbReference type="SMART" id="SM00326">
    <property type="entry name" value="SH3"/>
    <property type="match status" value="1"/>
</dbReference>
<keyword evidence="6" id="KW-1185">Reference proteome</keyword>
<evidence type="ECO:0000256" key="3">
    <source>
        <dbReference type="SAM" id="MobiDB-lite"/>
    </source>
</evidence>
<evidence type="ECO:0000313" key="5">
    <source>
        <dbReference type="EMBL" id="KAJ3142587.1"/>
    </source>
</evidence>
<dbReference type="AlphaFoldDB" id="A0AAD5XIJ9"/>
<reference evidence="5" key="1">
    <citation type="submission" date="2020-05" db="EMBL/GenBank/DDBJ databases">
        <title>Phylogenomic resolution of chytrid fungi.</title>
        <authorList>
            <person name="Stajich J.E."/>
            <person name="Amses K."/>
            <person name="Simmons R."/>
            <person name="Seto K."/>
            <person name="Myers J."/>
            <person name="Bonds A."/>
            <person name="Quandt C.A."/>
            <person name="Barry K."/>
            <person name="Liu P."/>
            <person name="Grigoriev I."/>
            <person name="Longcore J.E."/>
            <person name="James T.Y."/>
        </authorList>
    </citation>
    <scope>NUCLEOTIDE SEQUENCE</scope>
    <source>
        <strain evidence="5">JEL0513</strain>
    </source>
</reference>
<dbReference type="Gene3D" id="2.30.30.40">
    <property type="entry name" value="SH3 Domains"/>
    <property type="match status" value="1"/>
</dbReference>
<accession>A0AAD5XIJ9</accession>
<comment type="caution">
    <text evidence="5">The sequence shown here is derived from an EMBL/GenBank/DDBJ whole genome shotgun (WGS) entry which is preliminary data.</text>
</comment>
<dbReference type="PANTHER" id="PTHR15629:SF2">
    <property type="entry name" value="SH3 DOMAIN-CONTAINING YSC84-LIKE PROTEIN 1"/>
    <property type="match status" value="1"/>
</dbReference>
<dbReference type="PANTHER" id="PTHR15629">
    <property type="entry name" value="SH3YL1 PROTEIN"/>
    <property type="match status" value="1"/>
</dbReference>
<feature type="compositionally biased region" description="Polar residues" evidence="3">
    <location>
        <begin position="266"/>
        <end position="306"/>
    </location>
</feature>
<dbReference type="Proteomes" id="UP001211907">
    <property type="component" value="Unassembled WGS sequence"/>
</dbReference>
<dbReference type="EMBL" id="JADGJH010000011">
    <property type="protein sequence ID" value="KAJ3142587.1"/>
    <property type="molecule type" value="Genomic_DNA"/>
</dbReference>
<dbReference type="InterPro" id="IPR051702">
    <property type="entry name" value="SH3_domain_YSC84-like"/>
</dbReference>